<evidence type="ECO:0000259" key="5">
    <source>
        <dbReference type="PROSITE" id="PS50883"/>
    </source>
</evidence>
<dbReference type="EMBL" id="CP007142">
    <property type="protein sequence ID" value="AJQ97721.1"/>
    <property type="molecule type" value="Genomic_DNA"/>
</dbReference>
<dbReference type="SMART" id="SM00267">
    <property type="entry name" value="GGDEF"/>
    <property type="match status" value="1"/>
</dbReference>
<keyword evidence="8" id="KW-1185">Reference proteome</keyword>
<gene>
    <name evidence="7" type="ORF">YC6258_05693</name>
</gene>
<dbReference type="InterPro" id="IPR000014">
    <property type="entry name" value="PAS"/>
</dbReference>
<reference evidence="7 8" key="1">
    <citation type="submission" date="2014-01" db="EMBL/GenBank/DDBJ databases">
        <title>Full genme sequencing of cellulolytic bacterium Gynuella sunshinyii YC6258T gen. nov., sp. nov.</title>
        <authorList>
            <person name="Khan H."/>
            <person name="Chung E.J."/>
            <person name="Chung Y.R."/>
        </authorList>
    </citation>
    <scope>NUCLEOTIDE SEQUENCE [LARGE SCALE GENOMIC DNA]</scope>
    <source>
        <strain evidence="7 8">YC6258</strain>
    </source>
</reference>
<feature type="transmembrane region" description="Helical" evidence="2">
    <location>
        <begin position="130"/>
        <end position="154"/>
    </location>
</feature>
<dbReference type="Gene3D" id="3.30.450.20">
    <property type="entry name" value="PAS domain"/>
    <property type="match status" value="2"/>
</dbReference>
<evidence type="ECO:0000259" key="3">
    <source>
        <dbReference type="PROSITE" id="PS50112"/>
    </source>
</evidence>
<dbReference type="PROSITE" id="PS50887">
    <property type="entry name" value="GGDEF"/>
    <property type="match status" value="1"/>
</dbReference>
<feature type="domain" description="PAS" evidence="3">
    <location>
        <begin position="432"/>
        <end position="505"/>
    </location>
</feature>
<dbReference type="RefSeq" id="WP_052830581.1">
    <property type="nucleotide sequence ID" value="NZ_CP007142.1"/>
</dbReference>
<keyword evidence="2" id="KW-1133">Transmembrane helix</keyword>
<feature type="transmembrane region" description="Helical" evidence="2">
    <location>
        <begin position="272"/>
        <end position="291"/>
    </location>
</feature>
<name>A0A0C5VU85_9GAMM</name>
<dbReference type="Gene3D" id="3.20.20.450">
    <property type="entry name" value="EAL domain"/>
    <property type="match status" value="1"/>
</dbReference>
<keyword evidence="2" id="KW-0472">Membrane</keyword>
<dbReference type="Pfam" id="PF00990">
    <property type="entry name" value="GGDEF"/>
    <property type="match status" value="1"/>
</dbReference>
<feature type="transmembrane region" description="Helical" evidence="2">
    <location>
        <begin position="160"/>
        <end position="182"/>
    </location>
</feature>
<evidence type="ECO:0000256" key="2">
    <source>
        <dbReference type="SAM" id="Phobius"/>
    </source>
</evidence>
<organism evidence="7 8">
    <name type="scientific">Gynuella sunshinyii YC6258</name>
    <dbReference type="NCBI Taxonomy" id="1445510"/>
    <lineage>
        <taxon>Bacteria</taxon>
        <taxon>Pseudomonadati</taxon>
        <taxon>Pseudomonadota</taxon>
        <taxon>Gammaproteobacteria</taxon>
        <taxon>Oceanospirillales</taxon>
        <taxon>Saccharospirillaceae</taxon>
        <taxon>Gynuella</taxon>
    </lineage>
</organism>
<feature type="transmembrane region" description="Helical" evidence="2">
    <location>
        <begin position="89"/>
        <end position="109"/>
    </location>
</feature>
<dbReference type="InterPro" id="IPR029787">
    <property type="entry name" value="Nucleotide_cyclase"/>
</dbReference>
<dbReference type="SMART" id="SM00052">
    <property type="entry name" value="EAL"/>
    <property type="match status" value="1"/>
</dbReference>
<dbReference type="CDD" id="cd01949">
    <property type="entry name" value="GGDEF"/>
    <property type="match status" value="1"/>
</dbReference>
<evidence type="ECO:0000313" key="8">
    <source>
        <dbReference type="Proteomes" id="UP000032266"/>
    </source>
</evidence>
<dbReference type="Proteomes" id="UP000032266">
    <property type="component" value="Chromosome"/>
</dbReference>
<feature type="transmembrane region" description="Helical" evidence="2">
    <location>
        <begin position="194"/>
        <end position="215"/>
    </location>
</feature>
<sequence length="997" mass="110653">MLVSMNQPQSTMTRMSYWIYLAGIMVSYYFLSTMALYLSKEPGSVAMVWYPNIAAGLLLARLPYRLWPAGLVAVLIPQLGVSLPLPQTLAVNLVFSCTALTNVSLIAYFTKKSNDFEQVYDSPLNYAKALVVIAIVPAAIAATVAATGLFLNGFQNIDKGWIVSFTSLVLGGLTIGAPGIALSHFGFKKCAEELLTTWSLGFIAIAAAVSIYAFLHLAYPFAYLALTLVVAALFTNIITISFAASLCSILITTITSFQLYVPNINDPTKTGILFYLPVMIILIPSVVLSVSQHARTLIMNRLEEQMISTRDALLNMPALLCTIDAGGHAVLASKRFLRIMELDTTELIGYPFSKIVMPESMATYNEEVLDALQKGDLVENVMIKVRSRYGREIYLSVSASFESNGDPNQKVYHLHIQNISEEVRLSEKLMEENELMEITLRSIGDGVVATDNNGNITFINAVAETLLHTSTDVATGKHFNDVIHLYDEQSGKRLDCPVDRVMQEKTVQGIPDFAVLKNINGDTFGIQDSISPITNQKGEVVGTIMVFQDVTETRKISQKMSYLAQHDMLTDLPNRILLMDRINLAIARTKRSAYSFCVVFMDLDNFKTINDTQGHEAGDQLLQIIASRLRKHVRGEDTISRIGGDEFVFVFEGISDSSAVTRICDKVIDDVRQPMIINHKSISVSCSMGAALCPTDGEDSETLMRRADAAMYRAKHTGRNRVCFYSHQIEKVLSRQVALEDDLRAAFKQEEFFLYYQPIVDSDTGEVYATEALCRWKNPKTGEMVPPATFIPVLENIGLISDVGKYILEAACKQMTEWEVQGKELHMSINISARQVADNSFIDSVATTLSNHNLSGTRFIFEITESLLLTNTDQCISVLRKLRSMGIRIAIDDFGCGYSSLSYLKKFPFDVLKIDKQFVQELDSSQQDVIFVKAILDMAKALSLKTVAEGVENEKQARILQNLGCDTLQGFYFSAAESGQQIRARMGHTNNILRFPA</sequence>
<evidence type="ECO:0000256" key="1">
    <source>
        <dbReference type="ARBA" id="ARBA00001946"/>
    </source>
</evidence>
<dbReference type="Gene3D" id="3.30.70.270">
    <property type="match status" value="1"/>
</dbReference>
<dbReference type="PROSITE" id="PS50883">
    <property type="entry name" value="EAL"/>
    <property type="match status" value="1"/>
</dbReference>
<evidence type="ECO:0000313" key="7">
    <source>
        <dbReference type="EMBL" id="AJQ97721.1"/>
    </source>
</evidence>
<evidence type="ECO:0000259" key="4">
    <source>
        <dbReference type="PROSITE" id="PS50113"/>
    </source>
</evidence>
<dbReference type="GO" id="GO:0003824">
    <property type="term" value="F:catalytic activity"/>
    <property type="evidence" value="ECO:0007669"/>
    <property type="project" value="UniProtKB-ARBA"/>
</dbReference>
<dbReference type="InterPro" id="IPR035919">
    <property type="entry name" value="EAL_sf"/>
</dbReference>
<dbReference type="KEGG" id="gsn:YC6258_05693"/>
<dbReference type="InterPro" id="IPR001633">
    <property type="entry name" value="EAL_dom"/>
</dbReference>
<dbReference type="STRING" id="1445510.YC6258_05693"/>
<accession>A0A0C5VU85</accession>
<dbReference type="PANTHER" id="PTHR44757">
    <property type="entry name" value="DIGUANYLATE CYCLASE DGCP"/>
    <property type="match status" value="1"/>
</dbReference>
<dbReference type="Pfam" id="PF00563">
    <property type="entry name" value="EAL"/>
    <property type="match status" value="1"/>
</dbReference>
<dbReference type="HOGENOM" id="CLU_000445_70_49_6"/>
<dbReference type="InterPro" id="IPR052155">
    <property type="entry name" value="Biofilm_reg_signaling"/>
</dbReference>
<proteinExistence type="predicted"/>
<feature type="domain" description="EAL" evidence="5">
    <location>
        <begin position="736"/>
        <end position="990"/>
    </location>
</feature>
<dbReference type="PATRIC" id="fig|1445510.3.peg.5652"/>
<dbReference type="CDD" id="cd01948">
    <property type="entry name" value="EAL"/>
    <property type="match status" value="1"/>
</dbReference>
<dbReference type="SMART" id="SM00091">
    <property type="entry name" value="PAS"/>
    <property type="match status" value="2"/>
</dbReference>
<dbReference type="PROSITE" id="PS50112">
    <property type="entry name" value="PAS"/>
    <property type="match status" value="1"/>
</dbReference>
<dbReference type="AlphaFoldDB" id="A0A0C5VU85"/>
<feature type="transmembrane region" description="Helical" evidence="2">
    <location>
        <begin position="17"/>
        <end position="37"/>
    </location>
</feature>
<dbReference type="Pfam" id="PF08448">
    <property type="entry name" value="PAS_4"/>
    <property type="match status" value="1"/>
</dbReference>
<dbReference type="NCBIfam" id="TIGR00254">
    <property type="entry name" value="GGDEF"/>
    <property type="match status" value="1"/>
</dbReference>
<protein>
    <submittedName>
        <fullName evidence="7">Putative signal transduction protein containing a membrane domain, an EAL and a GGDEF domain</fullName>
    </submittedName>
</protein>
<dbReference type="NCBIfam" id="TIGR00229">
    <property type="entry name" value="sensory_box"/>
    <property type="match status" value="2"/>
</dbReference>
<dbReference type="SUPFAM" id="SSF55073">
    <property type="entry name" value="Nucleotide cyclase"/>
    <property type="match status" value="1"/>
</dbReference>
<dbReference type="InterPro" id="IPR000700">
    <property type="entry name" value="PAS-assoc_C"/>
</dbReference>
<dbReference type="FunFam" id="3.30.70.270:FF:000001">
    <property type="entry name" value="Diguanylate cyclase domain protein"/>
    <property type="match status" value="1"/>
</dbReference>
<keyword evidence="2" id="KW-0812">Transmembrane</keyword>
<evidence type="ECO:0000259" key="6">
    <source>
        <dbReference type="PROSITE" id="PS50887"/>
    </source>
</evidence>
<dbReference type="InterPro" id="IPR013656">
    <property type="entry name" value="PAS_4"/>
</dbReference>
<dbReference type="InterPro" id="IPR035965">
    <property type="entry name" value="PAS-like_dom_sf"/>
</dbReference>
<dbReference type="CDD" id="cd00130">
    <property type="entry name" value="PAS"/>
    <property type="match status" value="1"/>
</dbReference>
<feature type="domain" description="PAC" evidence="4">
    <location>
        <begin position="509"/>
        <end position="562"/>
    </location>
</feature>
<feature type="transmembrane region" description="Helical" evidence="2">
    <location>
        <begin position="221"/>
        <end position="251"/>
    </location>
</feature>
<dbReference type="InterPro" id="IPR000160">
    <property type="entry name" value="GGDEF_dom"/>
</dbReference>
<dbReference type="InterPro" id="IPR043128">
    <property type="entry name" value="Rev_trsase/Diguanyl_cyclase"/>
</dbReference>
<feature type="domain" description="GGDEF" evidence="6">
    <location>
        <begin position="594"/>
        <end position="727"/>
    </location>
</feature>
<dbReference type="SUPFAM" id="SSF55785">
    <property type="entry name" value="PYP-like sensor domain (PAS domain)"/>
    <property type="match status" value="2"/>
</dbReference>
<dbReference type="PANTHER" id="PTHR44757:SF2">
    <property type="entry name" value="BIOFILM ARCHITECTURE MAINTENANCE PROTEIN MBAA"/>
    <property type="match status" value="1"/>
</dbReference>
<comment type="cofactor">
    <cofactor evidence="1">
        <name>Mg(2+)</name>
        <dbReference type="ChEBI" id="CHEBI:18420"/>
    </cofactor>
</comment>
<dbReference type="PROSITE" id="PS50113">
    <property type="entry name" value="PAC"/>
    <property type="match status" value="1"/>
</dbReference>
<dbReference type="SUPFAM" id="SSF141868">
    <property type="entry name" value="EAL domain-like"/>
    <property type="match status" value="1"/>
</dbReference>